<dbReference type="RefSeq" id="WP_036452626.1">
    <property type="nucleotide sequence ID" value="NZ_AWQU01000089.1"/>
</dbReference>
<comment type="caution">
    <text evidence="2">The sequence shown here is derived from an EMBL/GenBank/DDBJ whole genome shotgun (WGS) entry which is preliminary data.</text>
</comment>
<dbReference type="EMBL" id="AWQU01000089">
    <property type="protein sequence ID" value="KFB07182.1"/>
    <property type="molecule type" value="Genomic_DNA"/>
</dbReference>
<name>A0A084U2J6_MALIO</name>
<evidence type="ECO:0000313" key="2">
    <source>
        <dbReference type="EMBL" id="KFB07182.1"/>
    </source>
</evidence>
<reference evidence="2 3" key="1">
    <citation type="journal article" date="2014" name="PLoS ONE">
        <title>Reduction of Hydrogen Peroxide Accumulation and Toxicity by a Catalase from Mycoplasma iowae.</title>
        <authorList>
            <person name="Pritchard R.E."/>
            <person name="Prassinos A.J."/>
            <person name="Osborne J.D."/>
            <person name="Raviv Z."/>
            <person name="Balish M.F."/>
        </authorList>
    </citation>
    <scope>NUCLEOTIDE SEQUENCE [LARGE SCALE GENOMIC DNA]</scope>
    <source>
        <strain evidence="2 3">DK-CPA</strain>
    </source>
</reference>
<protein>
    <recommendedName>
        <fullName evidence="4">Lipoprotein</fullName>
    </recommendedName>
</protein>
<organism evidence="2 3">
    <name type="scientific">Malacoplasma iowae DK-CPA</name>
    <dbReference type="NCBI Taxonomy" id="1394179"/>
    <lineage>
        <taxon>Bacteria</taxon>
        <taxon>Bacillati</taxon>
        <taxon>Mycoplasmatota</taxon>
        <taxon>Mycoplasmoidales</taxon>
        <taxon>Mycoplasmoidaceae</taxon>
        <taxon>Malacoplasma</taxon>
    </lineage>
</organism>
<dbReference type="Pfam" id="PF21637">
    <property type="entry name" value="DUF6856"/>
    <property type="match status" value="1"/>
</dbReference>
<evidence type="ECO:0000313" key="3">
    <source>
        <dbReference type="Proteomes" id="UP000028523"/>
    </source>
</evidence>
<gene>
    <name evidence="2" type="ORF">P271_6</name>
</gene>
<dbReference type="PROSITE" id="PS51257">
    <property type="entry name" value="PROKAR_LIPOPROTEIN"/>
    <property type="match status" value="1"/>
</dbReference>
<sequence length="261" mass="28774">MKFKKRIIFAAGLATSSLVMPFVLTSCSSNSISSQTVKLVSSNNYTTEKYSTLSQTNLSVKDAVYGSSYNSGNYLFVYGTTSSSDVRSFLYGPNGNAGAGTNLTVDEQNFSTSDFMRNFYSSSTIKNNNVKLVLFIDLLPYNENAGGPSATNGEETPFDTYSSQEILDLANKVNVPNESTPGKYTEQNLPLEYRFMIGSYKRRDNSAAAYRNFYNYISVLRPSLKDTAKTGGMLAFKNGKSPASFSITEKIDSINTYYQTK</sequence>
<proteinExistence type="predicted"/>
<feature type="chain" id="PRO_5001782842" description="Lipoprotein" evidence="1">
    <location>
        <begin position="22"/>
        <end position="261"/>
    </location>
</feature>
<dbReference type="Proteomes" id="UP000028523">
    <property type="component" value="Unassembled WGS sequence"/>
</dbReference>
<accession>A0A084U2J6</accession>
<evidence type="ECO:0000256" key="1">
    <source>
        <dbReference type="SAM" id="SignalP"/>
    </source>
</evidence>
<keyword evidence="3" id="KW-1185">Reference proteome</keyword>
<keyword evidence="1" id="KW-0732">Signal</keyword>
<dbReference type="AlphaFoldDB" id="A0A084U2J6"/>
<feature type="signal peptide" evidence="1">
    <location>
        <begin position="1"/>
        <end position="21"/>
    </location>
</feature>
<dbReference type="InterPro" id="IPR049194">
    <property type="entry name" value="DUF6856"/>
</dbReference>
<evidence type="ECO:0008006" key="4">
    <source>
        <dbReference type="Google" id="ProtNLM"/>
    </source>
</evidence>